<dbReference type="PANTHER" id="PTHR43582">
    <property type="entry name" value="LINEARMYCIN RESISTANCE ATP-BINDING PROTEIN LNRL"/>
    <property type="match status" value="1"/>
</dbReference>
<name>A0A7J3I9Z1_9CREN</name>
<comment type="similarity">
    <text evidence="5">Belongs to the ABC transporter superfamily. Drug exporter-1 (DrugE1) (TC 3.A.1.105) family.</text>
</comment>
<organism evidence="7">
    <name type="scientific">Ignisphaera aggregans</name>
    <dbReference type="NCBI Taxonomy" id="334771"/>
    <lineage>
        <taxon>Archaea</taxon>
        <taxon>Thermoproteota</taxon>
        <taxon>Thermoprotei</taxon>
        <taxon>Desulfurococcales</taxon>
        <taxon>Desulfurococcaceae</taxon>
        <taxon>Ignisphaera</taxon>
    </lineage>
</organism>
<feature type="domain" description="ABC transporter" evidence="6">
    <location>
        <begin position="5"/>
        <end position="237"/>
    </location>
</feature>
<comment type="caution">
    <text evidence="7">The sequence shown here is derived from an EMBL/GenBank/DDBJ whole genome shotgun (WGS) entry which is preliminary data.</text>
</comment>
<dbReference type="EMBL" id="DTAI01000227">
    <property type="protein sequence ID" value="HGN37413.1"/>
    <property type="molecule type" value="Genomic_DNA"/>
</dbReference>
<dbReference type="Pfam" id="PF00005">
    <property type="entry name" value="ABC_tran"/>
    <property type="match status" value="1"/>
</dbReference>
<keyword evidence="2" id="KW-0813">Transport</keyword>
<protein>
    <submittedName>
        <fullName evidence="7">ABC transporter ATP-binding protein</fullName>
    </submittedName>
</protein>
<dbReference type="GO" id="GO:1900753">
    <property type="term" value="P:doxorubicin transport"/>
    <property type="evidence" value="ECO:0007669"/>
    <property type="project" value="InterPro"/>
</dbReference>
<reference evidence="7" key="1">
    <citation type="journal article" date="2020" name="mSystems">
        <title>Genome- and Community-Level Interaction Insights into Carbon Utilization and Element Cycling Functions of Hydrothermarchaeota in Hydrothermal Sediment.</title>
        <authorList>
            <person name="Zhou Z."/>
            <person name="Liu Y."/>
            <person name="Xu W."/>
            <person name="Pan J."/>
            <person name="Luo Z.H."/>
            <person name="Li M."/>
        </authorList>
    </citation>
    <scope>NUCLEOTIDE SEQUENCE [LARGE SCALE GENOMIC DNA]</scope>
    <source>
        <strain evidence="7">SpSt-618</strain>
        <strain evidence="8">SpSt-657</strain>
    </source>
</reference>
<evidence type="ECO:0000256" key="1">
    <source>
        <dbReference type="ARBA" id="ARBA00004413"/>
    </source>
</evidence>
<dbReference type="InterPro" id="IPR027417">
    <property type="entry name" value="P-loop_NTPase"/>
</dbReference>
<dbReference type="GO" id="GO:0043215">
    <property type="term" value="P:daunorubicin transport"/>
    <property type="evidence" value="ECO:0007669"/>
    <property type="project" value="InterPro"/>
</dbReference>
<comment type="subcellular location">
    <subcellularLocation>
        <location evidence="1">Cell membrane</location>
        <topology evidence="1">Peripheral membrane protein</topology>
        <orientation evidence="1">Cytoplasmic side</orientation>
    </subcellularLocation>
</comment>
<dbReference type="InterPro" id="IPR017871">
    <property type="entry name" value="ABC_transporter-like_CS"/>
</dbReference>
<dbReference type="SUPFAM" id="SSF52540">
    <property type="entry name" value="P-loop containing nucleoside triphosphate hydrolases"/>
    <property type="match status" value="1"/>
</dbReference>
<dbReference type="SMART" id="SM00382">
    <property type="entry name" value="AAA"/>
    <property type="match status" value="1"/>
</dbReference>
<keyword evidence="3" id="KW-0547">Nucleotide-binding</keyword>
<dbReference type="PROSITE" id="PS00211">
    <property type="entry name" value="ABC_TRANSPORTER_1"/>
    <property type="match status" value="1"/>
</dbReference>
<dbReference type="Pfam" id="PF13732">
    <property type="entry name" value="DrrA1-3_C"/>
    <property type="match status" value="1"/>
</dbReference>
<gene>
    <name evidence="7" type="ORF">ENT87_07715</name>
    <name evidence="8" type="ORF">ENU30_02790</name>
</gene>
<dbReference type="AlphaFoldDB" id="A0A7J3I9Z1"/>
<dbReference type="PANTHER" id="PTHR43582:SF2">
    <property type="entry name" value="LINEARMYCIN RESISTANCE ATP-BINDING PROTEIN LNRL"/>
    <property type="match status" value="1"/>
</dbReference>
<evidence type="ECO:0000313" key="7">
    <source>
        <dbReference type="EMBL" id="HGN37413.1"/>
    </source>
</evidence>
<dbReference type="InterPro" id="IPR003439">
    <property type="entry name" value="ABC_transporter-like_ATP-bd"/>
</dbReference>
<evidence type="ECO:0000256" key="3">
    <source>
        <dbReference type="ARBA" id="ARBA00022741"/>
    </source>
</evidence>
<dbReference type="GO" id="GO:0005524">
    <property type="term" value="F:ATP binding"/>
    <property type="evidence" value="ECO:0007669"/>
    <property type="project" value="UniProtKB-KW"/>
</dbReference>
<dbReference type="PROSITE" id="PS50893">
    <property type="entry name" value="ABC_TRANSPORTER_2"/>
    <property type="match status" value="1"/>
</dbReference>
<keyword evidence="4 7" id="KW-0067">ATP-binding</keyword>
<sequence>MVLAIEVRDLVKIYPGGVKALNGVNLDVDEGKIYALLGPNGAGKTTLIRIITTQIRQTKGYVKVFGYDTSIQGSRVRALIGYVPQEMSLWNDLTGYENMLIYSKIYGIPSSKRRGLIEELLEFMDLEEASNRIVRTYSGGMIRRLEIAIALMHKPRLLVLDEPTIGLDPVARKLVWEKISEYRKEYDMTIFFATHYMDEADRYADYIALMNRGVVIARGRADELKQTIEGNRVTLRLSTSGTDIINIVSKTEGVEILSFNGDTIEFTVQNISYVLPKILEELFRNNLKICEIKIHEATLDDVFIKLTGRRISEEEHGRYREAVTVRKMIRRGS</sequence>
<dbReference type="InterPro" id="IPR005894">
    <property type="entry name" value="DrrA"/>
</dbReference>
<evidence type="ECO:0000256" key="2">
    <source>
        <dbReference type="ARBA" id="ARBA00022448"/>
    </source>
</evidence>
<proteinExistence type="inferred from homology"/>
<accession>A0A7J3I9Z1</accession>
<evidence type="ECO:0000256" key="5">
    <source>
        <dbReference type="ARBA" id="ARBA00049985"/>
    </source>
</evidence>
<evidence type="ECO:0000259" key="6">
    <source>
        <dbReference type="PROSITE" id="PS50893"/>
    </source>
</evidence>
<evidence type="ECO:0000256" key="4">
    <source>
        <dbReference type="ARBA" id="ARBA00022840"/>
    </source>
</evidence>
<evidence type="ECO:0000313" key="8">
    <source>
        <dbReference type="EMBL" id="HGQ17897.1"/>
    </source>
</evidence>
<dbReference type="EMBL" id="DTBZ01000065">
    <property type="protein sequence ID" value="HGQ17897.1"/>
    <property type="molecule type" value="Genomic_DNA"/>
</dbReference>
<dbReference type="Gene3D" id="3.40.50.300">
    <property type="entry name" value="P-loop containing nucleotide triphosphate hydrolases"/>
    <property type="match status" value="1"/>
</dbReference>
<dbReference type="InterPro" id="IPR003593">
    <property type="entry name" value="AAA+_ATPase"/>
</dbReference>
<dbReference type="NCBIfam" id="TIGR01188">
    <property type="entry name" value="drrA"/>
    <property type="match status" value="1"/>
</dbReference>
<dbReference type="GO" id="GO:0005886">
    <property type="term" value="C:plasma membrane"/>
    <property type="evidence" value="ECO:0007669"/>
    <property type="project" value="UniProtKB-SubCell"/>
</dbReference>
<dbReference type="InterPro" id="IPR025302">
    <property type="entry name" value="DrrA1/2-like_C"/>
</dbReference>
<dbReference type="GO" id="GO:0016887">
    <property type="term" value="F:ATP hydrolysis activity"/>
    <property type="evidence" value="ECO:0007669"/>
    <property type="project" value="InterPro"/>
</dbReference>